<proteinExistence type="predicted"/>
<keyword evidence="2" id="KW-1185">Reference proteome</keyword>
<gene>
    <name evidence="1" type="ORF">PJ311_14590</name>
</gene>
<accession>A0ABT4X684</accession>
<sequence length="67" mass="8042">MIHEKWQNNQTLKKVKCVHTDAKKYIVNRALTVGKIYEVKNETDEFLFIIDNTNKIAGFYKEYFEEI</sequence>
<dbReference type="Proteomes" id="UP001211894">
    <property type="component" value="Unassembled WGS sequence"/>
</dbReference>
<reference evidence="1 2" key="1">
    <citation type="submission" date="2023-01" db="EMBL/GenBank/DDBJ databases">
        <title>Bacillus changyiensis sp. nov., isolated from a coastal deposit.</title>
        <authorList>
            <person name="Xiao G."/>
            <person name="Lai Q."/>
            <person name="Hu Z."/>
            <person name="Shao Z."/>
        </authorList>
    </citation>
    <scope>NUCLEOTIDE SEQUENCE [LARGE SCALE GENOMIC DNA]</scope>
    <source>
        <strain evidence="1 2">CLL-7-23</strain>
    </source>
</reference>
<evidence type="ECO:0000313" key="1">
    <source>
        <dbReference type="EMBL" id="MDA7027806.1"/>
    </source>
</evidence>
<dbReference type="EMBL" id="JAQKAB010000010">
    <property type="protein sequence ID" value="MDA7027806.1"/>
    <property type="molecule type" value="Genomic_DNA"/>
</dbReference>
<evidence type="ECO:0000313" key="2">
    <source>
        <dbReference type="Proteomes" id="UP001211894"/>
    </source>
</evidence>
<protein>
    <submittedName>
        <fullName evidence="1">DUF6501 family protein</fullName>
    </submittedName>
</protein>
<name>A0ABT4X684_9BACI</name>
<dbReference type="Pfam" id="PF20111">
    <property type="entry name" value="DUF6501"/>
    <property type="match status" value="1"/>
</dbReference>
<dbReference type="RefSeq" id="WP_172295790.1">
    <property type="nucleotide sequence ID" value="NZ_JAQKAB010000010.1"/>
</dbReference>
<comment type="caution">
    <text evidence="1">The sequence shown here is derived from an EMBL/GenBank/DDBJ whole genome shotgun (WGS) entry which is preliminary data.</text>
</comment>
<organism evidence="1 2">
    <name type="scientific">Bacillus changyiensis</name>
    <dbReference type="NCBI Taxonomy" id="3004103"/>
    <lineage>
        <taxon>Bacteria</taxon>
        <taxon>Bacillati</taxon>
        <taxon>Bacillota</taxon>
        <taxon>Bacilli</taxon>
        <taxon>Bacillales</taxon>
        <taxon>Bacillaceae</taxon>
        <taxon>Bacillus</taxon>
    </lineage>
</organism>
<dbReference type="InterPro" id="IPR045447">
    <property type="entry name" value="DUF6501"/>
</dbReference>